<feature type="region of interest" description="Disordered" evidence="1">
    <location>
        <begin position="114"/>
        <end position="144"/>
    </location>
</feature>
<evidence type="ECO:0000313" key="2">
    <source>
        <dbReference type="EMBL" id="GGO62962.1"/>
    </source>
</evidence>
<sequence length="217" mass="23989">MGKTATKGRKRRTVTPAMQARSAASKAAANELLHNYAVLCLNNPVEFEAYRQAAASLGWKLDPASSEPGYSLLNIALLLSQRRGLTHCAGFRDWLAQGRQVAVSEEALGTFRRIGRKKQNEAQGKPKPEDGQDGEKRKERNRGYYVKRGTFDVSQTVPNTRCPHCGTEPDGTERSTAQCPPTCPVFLPRDSVLPPRDYITNLLSAQIKDDDEDEGDE</sequence>
<dbReference type="AlphaFoldDB" id="A0A917YSC2"/>
<accession>A0A917YSC2</accession>
<dbReference type="Proteomes" id="UP000646523">
    <property type="component" value="Unassembled WGS sequence"/>
</dbReference>
<feature type="compositionally biased region" description="Basic and acidic residues" evidence="1">
    <location>
        <begin position="118"/>
        <end position="142"/>
    </location>
</feature>
<protein>
    <submittedName>
        <fullName evidence="2">Uncharacterized protein</fullName>
    </submittedName>
</protein>
<reference evidence="2" key="1">
    <citation type="journal article" date="2014" name="Int. J. Syst. Evol. Microbiol.">
        <title>Complete genome sequence of Corynebacterium casei LMG S-19264T (=DSM 44701T), isolated from a smear-ripened cheese.</title>
        <authorList>
            <consortium name="US DOE Joint Genome Institute (JGI-PGF)"/>
            <person name="Walter F."/>
            <person name="Albersmeier A."/>
            <person name="Kalinowski J."/>
            <person name="Ruckert C."/>
        </authorList>
    </citation>
    <scope>NUCLEOTIDE SEQUENCE</scope>
    <source>
        <strain evidence="2">CGMCC 4.7368</strain>
    </source>
</reference>
<evidence type="ECO:0000313" key="3">
    <source>
        <dbReference type="Proteomes" id="UP000646523"/>
    </source>
</evidence>
<gene>
    <name evidence="2" type="ORF">GCM10012289_08760</name>
</gene>
<organism evidence="2 3">
    <name type="scientific">Nonomuraea cavernae</name>
    <dbReference type="NCBI Taxonomy" id="2045107"/>
    <lineage>
        <taxon>Bacteria</taxon>
        <taxon>Bacillati</taxon>
        <taxon>Actinomycetota</taxon>
        <taxon>Actinomycetes</taxon>
        <taxon>Streptosporangiales</taxon>
        <taxon>Streptosporangiaceae</taxon>
        <taxon>Nonomuraea</taxon>
    </lineage>
</organism>
<keyword evidence="3" id="KW-1185">Reference proteome</keyword>
<reference evidence="2" key="2">
    <citation type="submission" date="2020-09" db="EMBL/GenBank/DDBJ databases">
        <authorList>
            <person name="Sun Q."/>
            <person name="Zhou Y."/>
        </authorList>
    </citation>
    <scope>NUCLEOTIDE SEQUENCE</scope>
    <source>
        <strain evidence="2">CGMCC 4.7368</strain>
    </source>
</reference>
<comment type="caution">
    <text evidence="2">The sequence shown here is derived from an EMBL/GenBank/DDBJ whole genome shotgun (WGS) entry which is preliminary data.</text>
</comment>
<evidence type="ECO:0000256" key="1">
    <source>
        <dbReference type="SAM" id="MobiDB-lite"/>
    </source>
</evidence>
<name>A0A917YSC2_9ACTN</name>
<proteinExistence type="predicted"/>
<dbReference type="EMBL" id="BMNH01000002">
    <property type="protein sequence ID" value="GGO62962.1"/>
    <property type="molecule type" value="Genomic_DNA"/>
</dbReference>